<proteinExistence type="predicted"/>
<comment type="caution">
    <text evidence="3">The sequence shown here is derived from an EMBL/GenBank/DDBJ whole genome shotgun (WGS) entry which is preliminary data.</text>
</comment>
<feature type="transmembrane region" description="Helical" evidence="2">
    <location>
        <begin position="638"/>
        <end position="657"/>
    </location>
</feature>
<reference evidence="3" key="1">
    <citation type="submission" date="2016-07" db="EMBL/GenBank/DDBJ databases">
        <title>Pervasive Adenine N6-methylation of Active Genes in Fungi.</title>
        <authorList>
            <consortium name="DOE Joint Genome Institute"/>
            <person name="Mondo S.J."/>
            <person name="Dannebaum R.O."/>
            <person name="Kuo R.C."/>
            <person name="Labutti K."/>
            <person name="Haridas S."/>
            <person name="Kuo A."/>
            <person name="Salamov A."/>
            <person name="Ahrendt S.R."/>
            <person name="Lipzen A."/>
            <person name="Sullivan W."/>
            <person name="Andreopoulos W.B."/>
            <person name="Clum A."/>
            <person name="Lindquist E."/>
            <person name="Daum C."/>
            <person name="Ramamoorthy G.K."/>
            <person name="Gryganskyi A."/>
            <person name="Culley D."/>
            <person name="Magnuson J.K."/>
            <person name="James T.Y."/>
            <person name="O'Malley M.A."/>
            <person name="Stajich J.E."/>
            <person name="Spatafora J.W."/>
            <person name="Visel A."/>
            <person name="Grigoriev I.V."/>
        </authorList>
    </citation>
    <scope>NUCLEOTIDE SEQUENCE [LARGE SCALE GENOMIC DNA]</scope>
    <source>
        <strain evidence="3">62-1032</strain>
    </source>
</reference>
<keyword evidence="4" id="KW-1185">Reference proteome</keyword>
<feature type="region of interest" description="Disordered" evidence="1">
    <location>
        <begin position="389"/>
        <end position="492"/>
    </location>
</feature>
<sequence length="1203" mass="126462">MASSTDYNERVPFPETPELLPGAFDSARQSQDYTKSTSDADFWGAPSPDLTLSIHGLSPAFASSPSFSFQTGFEFEGVDEDHEPKPPPELPLSPEQTPIPPSAEFGATPSPGGGGFLSPREERNSFLSEGLSGTSGEDSFMDPKMVAQVAQEQEARAARRRSSNLDEGSAPWSSTPPRRAPPPQAAVYDIFGRPLPAAPPMADPFSIIVEPTLPSPRKKSILGSTKSAGLVALAESPRTPNSSTGYWDAYNVTASSALGTTPPRPSVSPLQSLVPTRWQTEPSFEHALLHPLVPPPQTSHSARSSTYTPLSPPLVDLPSFPPRSHSPSYDERPRSRGGMSDVEEEPTWIFRAYVEQVPPRRAPPRSHSIPEGGLGLAARRNLPSTLQQPLATARRGSLAQASPHSSQYPSHHYPTISNAPTSTPTSASTIAPSPASSAMPSPCARPSRAEVLGMGEAGMTSPTRASIISPPRGANMRQRVAQPEGSSSRGIEVELEDLVRRAEKVESRLLDDGAVGKKGSPSRRKDYPRGLGHGKSDSQASKWWMFGLEGGGRSSPSGKRSSSAAEGWSTLGEESSRSGGATRTAEERRLERERRKVREARRKTQDWLSSTTEATSGKRRWFGGAGWKPLLASRRFRWLAGALVALIVLAIILGVVLSQRNSGSSSLGDCVCQNGGTVKSTSGVSCECSCPSAWGGTSCHLNATCTGDSSLPIAQGLLDVATTANTLFSPSFDASRLPLIVNSYLGSTPSPKKTCQSQLDLISLPNLPISSYPTRLLWTEAAVAWGWGVSEAKTGLRTFASALNFSPFGDEASTVPNSNYQMIVAGLTFDLAQMTSSIPAVSWVSKASPSAEQVALVSSSASSTLDRMASYAVAGSKGRTTALQHLWSELGLADADLATFKSALQDAEVLVPFEATGSLPTGETMMSLAQGLSNTSSFPVGVGCMAGLSGEELSRVIEVEQKAFGLAALQVGGSFNASSCLDRPLYGILNLLNLRLPFASTDNRTSLPSQAITLSSDAKARCTLHGGETLVGALAGSPSASSSSSSADQFGTFANLDHVLLAYLNLLTAEQATELASFVLSSTAAPPNSTSSLLGSLPIFEVQLWGGLSSSAYPSSVASTVSSLSTTSAGSTLLFGTSAGTTFRSWATNMTSEVRWALSAEQTEAQVVDVGTSASLGKVWAATGSSSTPAQAWARLEAAGLVS</sequence>
<keyword evidence="2" id="KW-1133">Transmembrane helix</keyword>
<feature type="compositionally biased region" description="Pro residues" evidence="1">
    <location>
        <begin position="87"/>
        <end position="101"/>
    </location>
</feature>
<evidence type="ECO:0000256" key="1">
    <source>
        <dbReference type="SAM" id="MobiDB-lite"/>
    </source>
</evidence>
<dbReference type="AlphaFoldDB" id="A0A1Y2F4M2"/>
<feature type="region of interest" description="Disordered" evidence="1">
    <location>
        <begin position="71"/>
        <end position="185"/>
    </location>
</feature>
<keyword evidence="2" id="KW-0812">Transmembrane</keyword>
<dbReference type="STRING" id="106004.A0A1Y2F4M2"/>
<dbReference type="EMBL" id="MCGR01000028">
    <property type="protein sequence ID" value="ORY78832.1"/>
    <property type="molecule type" value="Genomic_DNA"/>
</dbReference>
<dbReference type="Proteomes" id="UP000193467">
    <property type="component" value="Unassembled WGS sequence"/>
</dbReference>
<feature type="compositionally biased region" description="Polar residues" evidence="1">
    <location>
        <begin position="298"/>
        <end position="309"/>
    </location>
</feature>
<organism evidence="3 4">
    <name type="scientific">Leucosporidium creatinivorum</name>
    <dbReference type="NCBI Taxonomy" id="106004"/>
    <lineage>
        <taxon>Eukaryota</taxon>
        <taxon>Fungi</taxon>
        <taxon>Dikarya</taxon>
        <taxon>Basidiomycota</taxon>
        <taxon>Pucciniomycotina</taxon>
        <taxon>Microbotryomycetes</taxon>
        <taxon>Leucosporidiales</taxon>
        <taxon>Leucosporidium</taxon>
    </lineage>
</organism>
<feature type="region of interest" description="Disordered" evidence="1">
    <location>
        <begin position="512"/>
        <end position="612"/>
    </location>
</feature>
<feature type="compositionally biased region" description="Polar residues" evidence="1">
    <location>
        <begin position="125"/>
        <end position="137"/>
    </location>
</feature>
<feature type="compositionally biased region" description="Low complexity" evidence="1">
    <location>
        <begin position="399"/>
        <end position="446"/>
    </location>
</feature>
<evidence type="ECO:0000256" key="2">
    <source>
        <dbReference type="SAM" id="Phobius"/>
    </source>
</evidence>
<feature type="region of interest" description="Disordered" evidence="1">
    <location>
        <begin position="1"/>
        <end position="49"/>
    </location>
</feature>
<protein>
    <recommendedName>
        <fullName evidence="5">EGF-like domain-containing protein</fullName>
    </recommendedName>
</protein>
<name>A0A1Y2F4M2_9BASI</name>
<dbReference type="InParanoid" id="A0A1Y2F4M2"/>
<evidence type="ECO:0000313" key="3">
    <source>
        <dbReference type="EMBL" id="ORY78832.1"/>
    </source>
</evidence>
<evidence type="ECO:0000313" key="4">
    <source>
        <dbReference type="Proteomes" id="UP000193467"/>
    </source>
</evidence>
<dbReference type="OrthoDB" id="5595612at2759"/>
<gene>
    <name evidence="3" type="ORF">BCR35DRAFT_304821</name>
</gene>
<feature type="compositionally biased region" description="Basic and acidic residues" evidence="1">
    <location>
        <begin position="584"/>
        <end position="596"/>
    </location>
</feature>
<accession>A0A1Y2F4M2</accession>
<feature type="compositionally biased region" description="Low complexity" evidence="1">
    <location>
        <begin position="554"/>
        <end position="563"/>
    </location>
</feature>
<feature type="region of interest" description="Disordered" evidence="1">
    <location>
        <begin position="289"/>
        <end position="345"/>
    </location>
</feature>
<keyword evidence="2" id="KW-0472">Membrane</keyword>
<evidence type="ECO:0008006" key="5">
    <source>
        <dbReference type="Google" id="ProtNLM"/>
    </source>
</evidence>
<feature type="compositionally biased region" description="Polar residues" evidence="1">
    <location>
        <begin position="27"/>
        <end position="39"/>
    </location>
</feature>